<dbReference type="InParanoid" id="G2Y6T8"/>
<sequence>MRHRASYWKSTNLVWCRKIKRVLLHVYVKSEALSLKICGRSKRTRPIVKWTVHFMRRAALVHLLDPTTRSFRTSNRHIPTSHPYVSNVAHLRNPAASLSDPPYPQGSIGHLVQI</sequence>
<gene>
    <name evidence="1" type="ORF">BofuT4_P107240.1</name>
</gene>
<accession>G2Y6T8</accession>
<reference evidence="2" key="1">
    <citation type="journal article" date="2011" name="PLoS Genet.">
        <title>Genomic analysis of the necrotrophic fungal pathogens Sclerotinia sclerotiorum and Botrytis cinerea.</title>
        <authorList>
            <person name="Amselem J."/>
            <person name="Cuomo C.A."/>
            <person name="van Kan J.A."/>
            <person name="Viaud M."/>
            <person name="Benito E.P."/>
            <person name="Couloux A."/>
            <person name="Coutinho P.M."/>
            <person name="de Vries R.P."/>
            <person name="Dyer P.S."/>
            <person name="Fillinger S."/>
            <person name="Fournier E."/>
            <person name="Gout L."/>
            <person name="Hahn M."/>
            <person name="Kohn L."/>
            <person name="Lapalu N."/>
            <person name="Plummer K.M."/>
            <person name="Pradier J.M."/>
            <person name="Quevillon E."/>
            <person name="Sharon A."/>
            <person name="Simon A."/>
            <person name="ten Have A."/>
            <person name="Tudzynski B."/>
            <person name="Tudzynski P."/>
            <person name="Wincker P."/>
            <person name="Andrew M."/>
            <person name="Anthouard V."/>
            <person name="Beever R.E."/>
            <person name="Beffa R."/>
            <person name="Benoit I."/>
            <person name="Bouzid O."/>
            <person name="Brault B."/>
            <person name="Chen Z."/>
            <person name="Choquer M."/>
            <person name="Collemare J."/>
            <person name="Cotton P."/>
            <person name="Danchin E.G."/>
            <person name="Da Silva C."/>
            <person name="Gautier A."/>
            <person name="Giraud C."/>
            <person name="Giraud T."/>
            <person name="Gonzalez C."/>
            <person name="Grossetete S."/>
            <person name="Guldener U."/>
            <person name="Henrissat B."/>
            <person name="Howlett B.J."/>
            <person name="Kodira C."/>
            <person name="Kretschmer M."/>
            <person name="Lappartient A."/>
            <person name="Leroch M."/>
            <person name="Levis C."/>
            <person name="Mauceli E."/>
            <person name="Neuveglise C."/>
            <person name="Oeser B."/>
            <person name="Pearson M."/>
            <person name="Poulain J."/>
            <person name="Poussereau N."/>
            <person name="Quesneville H."/>
            <person name="Rascle C."/>
            <person name="Schumacher J."/>
            <person name="Segurens B."/>
            <person name="Sexton A."/>
            <person name="Silva E."/>
            <person name="Sirven C."/>
            <person name="Soanes D.M."/>
            <person name="Talbot N.J."/>
            <person name="Templeton M."/>
            <person name="Yandava C."/>
            <person name="Yarden O."/>
            <person name="Zeng Q."/>
            <person name="Rollins J.A."/>
            <person name="Lebrun M.H."/>
            <person name="Dickman M."/>
        </authorList>
    </citation>
    <scope>NUCLEOTIDE SEQUENCE [LARGE SCALE GENOMIC DNA]</scope>
    <source>
        <strain evidence="2">T4</strain>
    </source>
</reference>
<dbReference type="AlphaFoldDB" id="G2Y6T8"/>
<evidence type="ECO:0000313" key="1">
    <source>
        <dbReference type="EMBL" id="CCD48340.1"/>
    </source>
</evidence>
<dbReference type="EMBL" id="FQ790293">
    <property type="protein sequence ID" value="CCD48340.1"/>
    <property type="molecule type" value="Genomic_DNA"/>
</dbReference>
<name>G2Y6T8_BOTF4</name>
<organism evidence="1 2">
    <name type="scientific">Botryotinia fuckeliana (strain T4)</name>
    <name type="common">Noble rot fungus</name>
    <name type="synonym">Botrytis cinerea</name>
    <dbReference type="NCBI Taxonomy" id="999810"/>
    <lineage>
        <taxon>Eukaryota</taxon>
        <taxon>Fungi</taxon>
        <taxon>Dikarya</taxon>
        <taxon>Ascomycota</taxon>
        <taxon>Pezizomycotina</taxon>
        <taxon>Leotiomycetes</taxon>
        <taxon>Helotiales</taxon>
        <taxon>Sclerotiniaceae</taxon>
        <taxon>Botrytis</taxon>
    </lineage>
</organism>
<protein>
    <submittedName>
        <fullName evidence="1">Uncharacterized protein</fullName>
    </submittedName>
</protein>
<proteinExistence type="predicted"/>
<evidence type="ECO:0000313" key="2">
    <source>
        <dbReference type="Proteomes" id="UP000008177"/>
    </source>
</evidence>
<dbReference type="Proteomes" id="UP000008177">
    <property type="component" value="Unplaced contigs"/>
</dbReference>
<dbReference type="HOGENOM" id="CLU_2120728_0_0_1"/>